<dbReference type="GO" id="GO:0006139">
    <property type="term" value="P:nucleobase-containing compound metabolic process"/>
    <property type="evidence" value="ECO:0007669"/>
    <property type="project" value="InterPro"/>
</dbReference>
<dbReference type="Gene3D" id="3.30.420.10">
    <property type="entry name" value="Ribonuclease H-like superfamily/Ribonuclease H"/>
    <property type="match status" value="1"/>
</dbReference>
<dbReference type="PROSITE" id="PS50967">
    <property type="entry name" value="HRDC"/>
    <property type="match status" value="1"/>
</dbReference>
<protein>
    <submittedName>
        <fullName evidence="2">HRDC domain-containing protein</fullName>
    </submittedName>
</protein>
<dbReference type="SMART" id="SM00474">
    <property type="entry name" value="35EXOc"/>
    <property type="match status" value="1"/>
</dbReference>
<sequence length="377" mass="43763">MHYKWIASQAELPAISEKLKQSASHALDTEFIKIDTLYPKLGVLQINVDEQVYLVDGNLDLSILWQAIFEAKQNIFHACGEDVDLIYHYAQQKPLTNIFDTQVAMAYLGYGMQIGYQPAVETILNIQVEKDQTRSDWLARPLTQEQAQYAANDVLYLQQLADHLIDDLKDKNLYKYVLEDCQNYCQSLAQNYSPEDAYLDMANFRHSSKQLTQLKQLMTWREELALRENKPRSYILKNGTIQKILERHPKTLHQLASQYEIRSSVLREHGKHILSLINDLPDQSTWLKRLPRPCRYQLKETSVAIEQLLQNVSQELSVPMDILVRKKWMTQLQVFATQDQSNLDQLNPYLLGWRLECVTKPILALIAQDMEAQPQSV</sequence>
<dbReference type="SUPFAM" id="SSF47819">
    <property type="entry name" value="HRDC-like"/>
    <property type="match status" value="2"/>
</dbReference>
<keyword evidence="3" id="KW-1185">Reference proteome</keyword>
<dbReference type="GO" id="GO:0008408">
    <property type="term" value="F:3'-5' exonuclease activity"/>
    <property type="evidence" value="ECO:0007669"/>
    <property type="project" value="InterPro"/>
</dbReference>
<organism evidence="2 3">
    <name type="scientific">Acinetobacter sedimenti</name>
    <dbReference type="NCBI Taxonomy" id="2919922"/>
    <lineage>
        <taxon>Bacteria</taxon>
        <taxon>Pseudomonadati</taxon>
        <taxon>Pseudomonadota</taxon>
        <taxon>Gammaproteobacteria</taxon>
        <taxon>Moraxellales</taxon>
        <taxon>Moraxellaceae</taxon>
        <taxon>Acinetobacter</taxon>
    </lineage>
</organism>
<feature type="domain" description="HRDC" evidence="1">
    <location>
        <begin position="207"/>
        <end position="287"/>
    </location>
</feature>
<evidence type="ECO:0000313" key="2">
    <source>
        <dbReference type="EMBL" id="MCJ8146377.1"/>
    </source>
</evidence>
<dbReference type="InterPro" id="IPR002562">
    <property type="entry name" value="3'-5'_exonuclease_dom"/>
</dbReference>
<dbReference type="RefSeq" id="WP_241571072.1">
    <property type="nucleotide sequence ID" value="NZ_JAKUML010000007.1"/>
</dbReference>
<dbReference type="Pfam" id="PF01612">
    <property type="entry name" value="DNA_pol_A_exo1"/>
    <property type="match status" value="1"/>
</dbReference>
<evidence type="ECO:0000313" key="3">
    <source>
        <dbReference type="Proteomes" id="UP001139701"/>
    </source>
</evidence>
<dbReference type="Proteomes" id="UP001139701">
    <property type="component" value="Unassembled WGS sequence"/>
</dbReference>
<dbReference type="InterPro" id="IPR036397">
    <property type="entry name" value="RNaseH_sf"/>
</dbReference>
<dbReference type="InterPro" id="IPR012337">
    <property type="entry name" value="RNaseH-like_sf"/>
</dbReference>
<reference evidence="2" key="1">
    <citation type="submission" date="2022-02" db="EMBL/GenBank/DDBJ databases">
        <title>Acinetobacter A3.8 sp. nov., isolated from Sediment (Zhairuo Island).</title>
        <authorList>
            <person name="Zheng K."/>
        </authorList>
    </citation>
    <scope>NUCLEOTIDE SEQUENCE</scope>
    <source>
        <strain evidence="2">A3.8</strain>
    </source>
</reference>
<dbReference type="GO" id="GO:0000166">
    <property type="term" value="F:nucleotide binding"/>
    <property type="evidence" value="ECO:0007669"/>
    <property type="project" value="InterPro"/>
</dbReference>
<dbReference type="AlphaFoldDB" id="A0A9X2B6R3"/>
<comment type="caution">
    <text evidence="2">The sequence shown here is derived from an EMBL/GenBank/DDBJ whole genome shotgun (WGS) entry which is preliminary data.</text>
</comment>
<dbReference type="Pfam" id="PF00570">
    <property type="entry name" value="HRDC"/>
    <property type="match status" value="1"/>
</dbReference>
<dbReference type="InterPro" id="IPR044876">
    <property type="entry name" value="HRDC_dom_sf"/>
</dbReference>
<dbReference type="InterPro" id="IPR010997">
    <property type="entry name" value="HRDC-like_sf"/>
</dbReference>
<dbReference type="EMBL" id="JAKUML010000007">
    <property type="protein sequence ID" value="MCJ8146377.1"/>
    <property type="molecule type" value="Genomic_DNA"/>
</dbReference>
<proteinExistence type="predicted"/>
<dbReference type="InterPro" id="IPR002121">
    <property type="entry name" value="HRDC_dom"/>
</dbReference>
<dbReference type="GO" id="GO:0003676">
    <property type="term" value="F:nucleic acid binding"/>
    <property type="evidence" value="ECO:0007669"/>
    <property type="project" value="InterPro"/>
</dbReference>
<dbReference type="InterPro" id="IPR051086">
    <property type="entry name" value="RNase_D-like"/>
</dbReference>
<gene>
    <name evidence="2" type="ORF">MKI79_05610</name>
</gene>
<dbReference type="PANTHER" id="PTHR47649:SF1">
    <property type="entry name" value="RIBONUCLEASE D"/>
    <property type="match status" value="1"/>
</dbReference>
<dbReference type="PANTHER" id="PTHR47649">
    <property type="entry name" value="RIBONUCLEASE D"/>
    <property type="match status" value="1"/>
</dbReference>
<dbReference type="SUPFAM" id="SSF53098">
    <property type="entry name" value="Ribonuclease H-like"/>
    <property type="match status" value="1"/>
</dbReference>
<name>A0A9X2B6R3_9GAMM</name>
<dbReference type="Gene3D" id="1.10.150.80">
    <property type="entry name" value="HRDC domain"/>
    <property type="match status" value="2"/>
</dbReference>
<dbReference type="CDD" id="cd06142">
    <property type="entry name" value="RNaseD_exo"/>
    <property type="match status" value="1"/>
</dbReference>
<evidence type="ECO:0000259" key="1">
    <source>
        <dbReference type="PROSITE" id="PS50967"/>
    </source>
</evidence>
<accession>A0A9X2B6R3</accession>